<feature type="compositionally biased region" description="Low complexity" evidence="1">
    <location>
        <begin position="272"/>
        <end position="287"/>
    </location>
</feature>
<dbReference type="Proteomes" id="UP000019701">
    <property type="component" value="Segment"/>
</dbReference>
<dbReference type="KEGG" id="vg:18938755"/>
<evidence type="ECO:0000313" key="3">
    <source>
        <dbReference type="Proteomes" id="UP000019701"/>
    </source>
</evidence>
<evidence type="ECO:0000313" key="2">
    <source>
        <dbReference type="EMBL" id="AGV99243.1"/>
    </source>
</evidence>
<feature type="region of interest" description="Disordered" evidence="1">
    <location>
        <begin position="262"/>
        <end position="287"/>
    </location>
</feature>
<gene>
    <name evidence="2" type="ORF">PM1_027</name>
</gene>
<dbReference type="EMBL" id="KF534715">
    <property type="protein sequence ID" value="AGV99243.1"/>
    <property type="molecule type" value="Genomic_DNA"/>
</dbReference>
<protein>
    <submittedName>
        <fullName evidence="2">Uncharacterized protein</fullName>
    </submittedName>
</protein>
<dbReference type="GeneID" id="18938755"/>
<dbReference type="OrthoDB" id="9960at10239"/>
<accession>X2CSU1</accession>
<proteinExistence type="predicted"/>
<reference evidence="2 3" key="1">
    <citation type="journal article" date="2014" name="Arch. Virol.">
        <title>Complete genome sequence of the Pectobacterium carotovorum subsp. carotovorum virulent bacteriophage PM1.</title>
        <authorList>
            <person name="Lim J.A."/>
            <person name="Shin H."/>
            <person name="Lee D.H."/>
            <person name="Han S.W."/>
            <person name="Lee J.H."/>
            <person name="Ryu S."/>
            <person name="Heu S."/>
        </authorList>
    </citation>
    <scope>NUCLEOTIDE SEQUENCE [LARGE SCALE GENOMIC DNA]</scope>
</reference>
<keyword evidence="3" id="KW-1185">Reference proteome</keyword>
<organism evidence="2 3">
    <name type="scientific">Pectobacterium phage PM1</name>
    <dbReference type="NCBI Taxonomy" id="1399915"/>
    <lineage>
        <taxon>Viruses</taxon>
        <taxon>Duplodnaviria</taxon>
        <taxon>Heunggongvirae</taxon>
        <taxon>Uroviricota</taxon>
        <taxon>Caudoviricetes</taxon>
        <taxon>Chaseviridae</taxon>
        <taxon>Cleopatravirinae</taxon>
        <taxon>Suwonvirus</taxon>
        <taxon>Suwonvirus PM1</taxon>
    </lineage>
</organism>
<sequence length="287" mass="31163">MALMKTPTQASNKAPSSAPLLEAGGYPARVCRIIDLGKQKGSIKFPEPQYKMLVTFELLEEFMQEVDADGKVIMIQDPDGEPGEMIGKNIEDKPRWFDFEFSYNPDGFMGDNSHIYKFMKAVDALEVKPNPEQGIVGHEAKNLVDLLGEPLTVGLVTYTKQGGKNAGQIANKIATFSPMKSKEKRDARALINPTLIFDLGDPDVEVFGKLPGGDSEYAIKNRILANLEFNGSALQAALGQKPTQEPVENKASEEQVSAEMAAELEAQKAAREAQAAQNAAGAGDMPF</sequence>
<dbReference type="RefSeq" id="YP_009021804.1">
    <property type="nucleotide sequence ID" value="NC_023865.1"/>
</dbReference>
<name>X2CSU1_9CAUD</name>
<evidence type="ECO:0000256" key="1">
    <source>
        <dbReference type="SAM" id="MobiDB-lite"/>
    </source>
</evidence>